<reference evidence="1 2" key="1">
    <citation type="submission" date="2023-04" db="EMBL/GenBank/DDBJ databases">
        <title>Fusibacter bizertensis strain WBS, isolated from littoral bottom sediments of the Arctic seas - biochemical and genomic analysis.</title>
        <authorList>
            <person name="Brioukhanov A.L."/>
        </authorList>
    </citation>
    <scope>NUCLEOTIDE SEQUENCE [LARGE SCALE GENOMIC DNA]</scope>
    <source>
        <strain evidence="1 2">WBS</strain>
    </source>
</reference>
<proteinExistence type="predicted"/>
<dbReference type="RefSeq" id="WP_281093945.1">
    <property type="nucleotide sequence ID" value="NZ_JARYZI010000004.1"/>
</dbReference>
<evidence type="ECO:0000313" key="2">
    <source>
        <dbReference type="Proteomes" id="UP001158045"/>
    </source>
</evidence>
<dbReference type="Proteomes" id="UP001158045">
    <property type="component" value="Unassembled WGS sequence"/>
</dbReference>
<accession>A0ABT6NCH3</accession>
<sequence>MANKDKESMMRDYKAIFEKAYALMNEPIIEGNCGALCGYHCCRRTEPDGERLGMYLLPLEYEYMQVDKAKELEVHTNLIYDMPPRIKKRYYIYCHEEEGCLRDFRPIQCRTYPFEPHIENGEFSLVVEKNQIHACPLLSQPEIWRPAFIEGIYEGWLELLKIPIIKYFTLYFSQERVENANVLMQYTHEGWKDSYEKDKC</sequence>
<keyword evidence="2" id="KW-1185">Reference proteome</keyword>
<dbReference type="EMBL" id="JARYZI010000004">
    <property type="protein sequence ID" value="MDH8678118.1"/>
    <property type="molecule type" value="Genomic_DNA"/>
</dbReference>
<gene>
    <name evidence="1" type="ORF">QE109_08160</name>
</gene>
<comment type="caution">
    <text evidence="1">The sequence shown here is derived from an EMBL/GenBank/DDBJ whole genome shotgun (WGS) entry which is preliminary data.</text>
</comment>
<evidence type="ECO:0008006" key="3">
    <source>
        <dbReference type="Google" id="ProtNLM"/>
    </source>
</evidence>
<organism evidence="1 2">
    <name type="scientific">Fusibacter bizertensis</name>
    <dbReference type="NCBI Taxonomy" id="1488331"/>
    <lineage>
        <taxon>Bacteria</taxon>
        <taxon>Bacillati</taxon>
        <taxon>Bacillota</taxon>
        <taxon>Clostridia</taxon>
        <taxon>Eubacteriales</taxon>
        <taxon>Eubacteriales Family XII. Incertae Sedis</taxon>
        <taxon>Fusibacter</taxon>
    </lineage>
</organism>
<name>A0ABT6NCH3_9FIRM</name>
<protein>
    <recommendedName>
        <fullName evidence="3">YkgJ family cysteine cluster protein</fullName>
    </recommendedName>
</protein>
<evidence type="ECO:0000313" key="1">
    <source>
        <dbReference type="EMBL" id="MDH8678118.1"/>
    </source>
</evidence>